<keyword evidence="2" id="KW-1185">Reference proteome</keyword>
<dbReference type="GeneID" id="18926085"/>
<name>F4S193_MELLP</name>
<dbReference type="PANTHER" id="PTHR33096">
    <property type="entry name" value="CXC2 DOMAIN-CONTAINING PROTEIN"/>
    <property type="match status" value="1"/>
</dbReference>
<evidence type="ECO:0000313" key="2">
    <source>
        <dbReference type="Proteomes" id="UP000001072"/>
    </source>
</evidence>
<proteinExistence type="predicted"/>
<dbReference type="InParanoid" id="F4S193"/>
<dbReference type="RefSeq" id="XP_007415194.1">
    <property type="nucleotide sequence ID" value="XM_007415132.1"/>
</dbReference>
<dbReference type="Proteomes" id="UP000001072">
    <property type="component" value="Unassembled WGS sequence"/>
</dbReference>
<gene>
    <name evidence="1" type="ORF">MELLADRAFT_117760</name>
</gene>
<dbReference type="AlphaFoldDB" id="F4S193"/>
<dbReference type="OrthoDB" id="2507030at2759"/>
<dbReference type="EMBL" id="GL883137">
    <property type="protein sequence ID" value="EGG01603.1"/>
    <property type="molecule type" value="Genomic_DNA"/>
</dbReference>
<organism evidence="2">
    <name type="scientific">Melampsora larici-populina (strain 98AG31 / pathotype 3-4-7)</name>
    <name type="common">Poplar leaf rust fungus</name>
    <dbReference type="NCBI Taxonomy" id="747676"/>
    <lineage>
        <taxon>Eukaryota</taxon>
        <taxon>Fungi</taxon>
        <taxon>Dikarya</taxon>
        <taxon>Basidiomycota</taxon>
        <taxon>Pucciniomycotina</taxon>
        <taxon>Pucciniomycetes</taxon>
        <taxon>Pucciniales</taxon>
        <taxon>Melampsoraceae</taxon>
        <taxon>Melampsora</taxon>
    </lineage>
</organism>
<dbReference type="HOGENOM" id="CLU_081377_1_0_1"/>
<accession>F4S193</accession>
<evidence type="ECO:0000313" key="1">
    <source>
        <dbReference type="EMBL" id="EGG01603.1"/>
    </source>
</evidence>
<protein>
    <submittedName>
        <fullName evidence="1">Uncharacterized protein</fullName>
    </submittedName>
</protein>
<dbReference type="PANTHER" id="PTHR33096:SF1">
    <property type="entry name" value="CXC1-LIKE CYSTEINE CLUSTER ASSOCIATED WITH KDZ TRANSPOSASES DOMAIN-CONTAINING PROTEIN"/>
    <property type="match status" value="1"/>
</dbReference>
<sequence length="221" mass="26318">MSTGTTQQTWINKQRNRKNALLKKKFSTYHRHVSKYNSSHRRRDALADLTFEDIESMPVTHGFWDLGGLSHPEEQWASNDDTKEGIRIYLVWRAANEELLHIARETRQLIRWALEFQVKLDDIRREYLSTDDHAKADRMKFLYITLVKKTSRLWMMWDVELKDVLDWSAPYFDGALDMDPQMYDHWRMMKARSMNHWAELVDMPHLFANETNGVLLTTNAN</sequence>
<dbReference type="VEuPathDB" id="FungiDB:MELLADRAFT_117760"/>
<dbReference type="KEGG" id="mlr:MELLADRAFT_117760"/>
<reference evidence="2" key="1">
    <citation type="journal article" date="2011" name="Proc. Natl. Acad. Sci. U.S.A.">
        <title>Obligate biotrophy features unraveled by the genomic analysis of rust fungi.</title>
        <authorList>
            <person name="Duplessis S."/>
            <person name="Cuomo C.A."/>
            <person name="Lin Y.-C."/>
            <person name="Aerts A."/>
            <person name="Tisserant E."/>
            <person name="Veneault-Fourrey C."/>
            <person name="Joly D.L."/>
            <person name="Hacquard S."/>
            <person name="Amselem J."/>
            <person name="Cantarel B.L."/>
            <person name="Chiu R."/>
            <person name="Coutinho P.M."/>
            <person name="Feau N."/>
            <person name="Field M."/>
            <person name="Frey P."/>
            <person name="Gelhaye E."/>
            <person name="Goldberg J."/>
            <person name="Grabherr M.G."/>
            <person name="Kodira C.D."/>
            <person name="Kohler A."/>
            <person name="Kuees U."/>
            <person name="Lindquist E.A."/>
            <person name="Lucas S.M."/>
            <person name="Mago R."/>
            <person name="Mauceli E."/>
            <person name="Morin E."/>
            <person name="Murat C."/>
            <person name="Pangilinan J.L."/>
            <person name="Park R."/>
            <person name="Pearson M."/>
            <person name="Quesneville H."/>
            <person name="Rouhier N."/>
            <person name="Sakthikumar S."/>
            <person name="Salamov A.A."/>
            <person name="Schmutz J."/>
            <person name="Selles B."/>
            <person name="Shapiro H."/>
            <person name="Tanguay P."/>
            <person name="Tuskan G.A."/>
            <person name="Henrissat B."/>
            <person name="Van de Peer Y."/>
            <person name="Rouze P."/>
            <person name="Ellis J.G."/>
            <person name="Dodds P.N."/>
            <person name="Schein J.E."/>
            <person name="Zhong S."/>
            <person name="Hamelin R.C."/>
            <person name="Grigoriev I.V."/>
            <person name="Szabo L.J."/>
            <person name="Martin F."/>
        </authorList>
    </citation>
    <scope>NUCLEOTIDE SEQUENCE [LARGE SCALE GENOMIC DNA]</scope>
    <source>
        <strain evidence="2">98AG31 / pathotype 3-4-7</strain>
    </source>
</reference>